<gene>
    <name evidence="6" type="ORF">CYJ25_05650</name>
</gene>
<feature type="domain" description="ABC transporter" evidence="5">
    <location>
        <begin position="330"/>
        <end position="535"/>
    </location>
</feature>
<dbReference type="RefSeq" id="WP_101628215.1">
    <property type="nucleotide sequence ID" value="NZ_PKKJ01000005.1"/>
</dbReference>
<dbReference type="InterPro" id="IPR032781">
    <property type="entry name" value="ABC_tran_Xtn"/>
</dbReference>
<proteinExistence type="predicted"/>
<dbReference type="InterPro" id="IPR050611">
    <property type="entry name" value="ABCF"/>
</dbReference>
<evidence type="ECO:0000259" key="5">
    <source>
        <dbReference type="PROSITE" id="PS50893"/>
    </source>
</evidence>
<comment type="caution">
    <text evidence="6">The sequence shown here is derived from an EMBL/GenBank/DDBJ whole genome shotgun (WGS) entry which is preliminary data.</text>
</comment>
<keyword evidence="2" id="KW-0547">Nucleotide-binding</keyword>
<organism evidence="6 7">
    <name type="scientific">Schaalia turicensis</name>
    <dbReference type="NCBI Taxonomy" id="131111"/>
    <lineage>
        <taxon>Bacteria</taxon>
        <taxon>Bacillati</taxon>
        <taxon>Actinomycetota</taxon>
        <taxon>Actinomycetes</taxon>
        <taxon>Actinomycetales</taxon>
        <taxon>Actinomycetaceae</taxon>
        <taxon>Schaalia</taxon>
    </lineage>
</organism>
<feature type="coiled-coil region" evidence="4">
    <location>
        <begin position="251"/>
        <end position="284"/>
    </location>
</feature>
<reference evidence="6 7" key="1">
    <citation type="submission" date="2017-12" db="EMBL/GenBank/DDBJ databases">
        <title>Phylogenetic diversity of female urinary microbiome.</title>
        <authorList>
            <person name="Thomas-White K."/>
            <person name="Wolfe A.J."/>
        </authorList>
    </citation>
    <scope>NUCLEOTIDE SEQUENCE [LARGE SCALE GENOMIC DNA]</scope>
    <source>
        <strain evidence="6 7">UMB0250</strain>
    </source>
</reference>
<dbReference type="Gene3D" id="3.40.50.300">
    <property type="entry name" value="P-loop containing nucleotide triphosphate hydrolases"/>
    <property type="match status" value="2"/>
</dbReference>
<sequence length="536" mass="58724">MINVQDFSLNIGPRDLVKNASFRIDKGMRIGLVGRNGAGKTTTMRLLAGESDHGAAEYSGTITNNGKIGYLAQDTHIGDQSLTARERIISVRGIDQIIAKIRKAEHEMSTTEGNRQVKAMERYVRLDQAFTNEGGWAANAEAAQIAHSLGLEDRVLEQRLDTLSGGQRRRVELARVLFSGADVLLLDEPTNHLDHDSIMWLRDWIKTFPGGVMMISHDVKLLGETVNQVFYLDANRAEVDIYHLGWDAYLKQREEDERRRRKERATALKKAEQLKAQGEKMRAKATKAVAAQQMLRRAEELFAQAGSEEVQEKVARLRFPEPLPCGRVPLTGEGLSKSFGSLEVFTGVDLAIDKGAKVVVLGLNGAGKTTLLRILGGISEPDCGTVVPGHGLKLGYYAQEHETLDNSKTVFQNMVDAAPNLDDTHVRNVLGQFLFSGDDADKPTSVLSGGEKTRLALATLVVSGANVLLLDEPTNNLDPASREEVLNALDTYEGAVVLVTHDPGAVTALNPDRVLLLPDGDEDLWDDSYLDLVTLT</sequence>
<name>A0A2I1I522_9ACTO</name>
<evidence type="ECO:0000256" key="3">
    <source>
        <dbReference type="ARBA" id="ARBA00022840"/>
    </source>
</evidence>
<dbReference type="PROSITE" id="PS00211">
    <property type="entry name" value="ABC_TRANSPORTER_1"/>
    <property type="match status" value="2"/>
</dbReference>
<dbReference type="FunFam" id="3.40.50.300:FF:000944">
    <property type="entry name" value="Macrolide ABC transporter ATP-binding protein"/>
    <property type="match status" value="1"/>
</dbReference>
<keyword evidence="3" id="KW-0067">ATP-binding</keyword>
<dbReference type="GO" id="GO:0005524">
    <property type="term" value="F:ATP binding"/>
    <property type="evidence" value="ECO:0007669"/>
    <property type="project" value="UniProtKB-KW"/>
</dbReference>
<dbReference type="FunFam" id="3.40.50.300:FF:000597">
    <property type="entry name" value="ABC transporter ATP-binding protein"/>
    <property type="match status" value="1"/>
</dbReference>
<evidence type="ECO:0000256" key="2">
    <source>
        <dbReference type="ARBA" id="ARBA00022741"/>
    </source>
</evidence>
<dbReference type="GO" id="GO:0016887">
    <property type="term" value="F:ATP hydrolysis activity"/>
    <property type="evidence" value="ECO:0007669"/>
    <property type="project" value="InterPro"/>
</dbReference>
<evidence type="ECO:0000256" key="4">
    <source>
        <dbReference type="SAM" id="Coils"/>
    </source>
</evidence>
<dbReference type="PANTHER" id="PTHR19211">
    <property type="entry name" value="ATP-BINDING TRANSPORT PROTEIN-RELATED"/>
    <property type="match status" value="1"/>
</dbReference>
<evidence type="ECO:0000256" key="1">
    <source>
        <dbReference type="ARBA" id="ARBA00022737"/>
    </source>
</evidence>
<dbReference type="SUPFAM" id="SSF52540">
    <property type="entry name" value="P-loop containing nucleoside triphosphate hydrolases"/>
    <property type="match status" value="2"/>
</dbReference>
<evidence type="ECO:0000313" key="6">
    <source>
        <dbReference type="EMBL" id="PKY66236.1"/>
    </source>
</evidence>
<accession>A0A2I1I522</accession>
<dbReference type="Pfam" id="PF12848">
    <property type="entry name" value="ABC_tran_Xtn"/>
    <property type="match status" value="1"/>
</dbReference>
<keyword evidence="4" id="KW-0175">Coiled coil</keyword>
<protein>
    <submittedName>
        <fullName evidence="6">ABC transporter</fullName>
    </submittedName>
</protein>
<dbReference type="PANTHER" id="PTHR19211:SF14">
    <property type="entry name" value="ATP-BINDING CASSETTE SUB-FAMILY F MEMBER 1"/>
    <property type="match status" value="1"/>
</dbReference>
<dbReference type="InterPro" id="IPR003439">
    <property type="entry name" value="ABC_transporter-like_ATP-bd"/>
</dbReference>
<dbReference type="SMART" id="SM00382">
    <property type="entry name" value="AAA"/>
    <property type="match status" value="2"/>
</dbReference>
<feature type="domain" description="ABC transporter" evidence="5">
    <location>
        <begin position="2"/>
        <end position="271"/>
    </location>
</feature>
<keyword evidence="1" id="KW-0677">Repeat</keyword>
<dbReference type="Pfam" id="PF00005">
    <property type="entry name" value="ABC_tran"/>
    <property type="match status" value="2"/>
</dbReference>
<evidence type="ECO:0000313" key="7">
    <source>
        <dbReference type="Proteomes" id="UP000234545"/>
    </source>
</evidence>
<dbReference type="AlphaFoldDB" id="A0A2I1I522"/>
<dbReference type="InterPro" id="IPR017871">
    <property type="entry name" value="ABC_transporter-like_CS"/>
</dbReference>
<dbReference type="CDD" id="cd03221">
    <property type="entry name" value="ABCF_EF-3"/>
    <property type="match status" value="2"/>
</dbReference>
<dbReference type="InterPro" id="IPR003593">
    <property type="entry name" value="AAA+_ATPase"/>
</dbReference>
<dbReference type="EMBL" id="PKKJ01000005">
    <property type="protein sequence ID" value="PKY66236.1"/>
    <property type="molecule type" value="Genomic_DNA"/>
</dbReference>
<dbReference type="InterPro" id="IPR027417">
    <property type="entry name" value="P-loop_NTPase"/>
</dbReference>
<dbReference type="OrthoDB" id="3239744at2"/>
<dbReference type="PROSITE" id="PS50893">
    <property type="entry name" value="ABC_TRANSPORTER_2"/>
    <property type="match status" value="2"/>
</dbReference>
<dbReference type="Proteomes" id="UP000234545">
    <property type="component" value="Unassembled WGS sequence"/>
</dbReference>